<comment type="caution">
    <text evidence="1">The sequence shown here is derived from an EMBL/GenBank/DDBJ whole genome shotgun (WGS) entry which is preliminary data.</text>
</comment>
<keyword evidence="2" id="KW-1185">Reference proteome</keyword>
<protein>
    <submittedName>
        <fullName evidence="1">Uncharacterized protein</fullName>
    </submittedName>
</protein>
<accession>H1FWV2</accession>
<evidence type="ECO:0000313" key="1">
    <source>
        <dbReference type="EMBL" id="EHP30528.1"/>
    </source>
</evidence>
<dbReference type="HOGENOM" id="CLU_3123493_0_0_7"/>
<proteinExistence type="predicted"/>
<sequence>MTKKYAINAYAACDGVLSDKKLNRLAKIITNMQSMEKQITKLSKTKVKLL</sequence>
<dbReference type="EMBL" id="AFRZ01000001">
    <property type="protein sequence ID" value="EHP30528.1"/>
    <property type="molecule type" value="Genomic_DNA"/>
</dbReference>
<dbReference type="AlphaFoldDB" id="B6BJ13"/>
<name>B6BJ13_SULGG</name>
<dbReference type="Proteomes" id="UP000006431">
    <property type="component" value="Unassembled WGS sequence"/>
</dbReference>
<organism evidence="1 2">
    <name type="scientific">Sulfurimonas gotlandica (strain DSM 19862 / JCM 16533 / GD1)</name>
    <dbReference type="NCBI Taxonomy" id="929558"/>
    <lineage>
        <taxon>Bacteria</taxon>
        <taxon>Pseudomonadati</taxon>
        <taxon>Campylobacterota</taxon>
        <taxon>Epsilonproteobacteria</taxon>
        <taxon>Campylobacterales</taxon>
        <taxon>Sulfurimonadaceae</taxon>
        <taxon>Sulfurimonas</taxon>
    </lineage>
</organism>
<dbReference type="RefSeq" id="WP_008336311.1">
    <property type="nucleotide sequence ID" value="NZ_AFRZ01000001.1"/>
</dbReference>
<accession>B6BJ13</accession>
<reference evidence="1 2" key="1">
    <citation type="journal article" date="2012" name="Proc. Natl. Acad. Sci. U.S.A.">
        <title>Genome and physiology of a model Epsilonproteobacterium responsible for sulfide detoxification in marine oxygen depletion zones.</title>
        <authorList>
            <person name="Grote J."/>
            <person name="Schott T."/>
            <person name="Bruckner C.G."/>
            <person name="Glockner F.O."/>
            <person name="Jost G."/>
            <person name="Teeling H."/>
            <person name="Labrenz M."/>
            <person name="Jurgens K."/>
        </authorList>
    </citation>
    <scope>NUCLEOTIDE SEQUENCE [LARGE SCALE GENOMIC DNA]</scope>
    <source>
        <strain evidence="1 2">GD1</strain>
    </source>
</reference>
<dbReference type="PATRIC" id="fig|929558.5.peg.1996"/>
<dbReference type="STRING" id="929558.SMGD1_2005"/>
<gene>
    <name evidence="1" type="ORF">SMGD1_2005</name>
</gene>
<evidence type="ECO:0000313" key="2">
    <source>
        <dbReference type="Proteomes" id="UP000006431"/>
    </source>
</evidence>